<evidence type="ECO:0000256" key="3">
    <source>
        <dbReference type="ARBA" id="ARBA00022729"/>
    </source>
</evidence>
<dbReference type="GeneID" id="93313647"/>
<dbReference type="PATRIC" id="fig|1028307.3.peg.514"/>
<keyword evidence="4" id="KW-0281">Fimbrium</keyword>
<dbReference type="Proteomes" id="UP000008881">
    <property type="component" value="Chromosome"/>
</dbReference>
<keyword evidence="8" id="KW-1185">Reference proteome</keyword>
<gene>
    <name evidence="7" type="ordered locus">EAE_02585</name>
</gene>
<comment type="similarity">
    <text evidence="2">Belongs to the fimbrial protein family.</text>
</comment>
<dbReference type="PANTHER" id="PTHR33420">
    <property type="entry name" value="FIMBRIAL SUBUNIT ELFA-RELATED"/>
    <property type="match status" value="1"/>
</dbReference>
<dbReference type="PANTHER" id="PTHR33420:SF31">
    <property type="entry name" value="TYPE 1 FIMBRIN D-MANNOSE SPECIFIC ADHESIN"/>
    <property type="match status" value="1"/>
</dbReference>
<evidence type="ECO:0000313" key="8">
    <source>
        <dbReference type="Proteomes" id="UP000008881"/>
    </source>
</evidence>
<dbReference type="GO" id="GO:0043709">
    <property type="term" value="P:cell adhesion involved in single-species biofilm formation"/>
    <property type="evidence" value="ECO:0007669"/>
    <property type="project" value="TreeGrafter"/>
</dbReference>
<dbReference type="InterPro" id="IPR000259">
    <property type="entry name" value="Adhesion_dom_fimbrial"/>
</dbReference>
<reference evidence="7 8" key="1">
    <citation type="journal article" date="2012" name="J. Bacteriol.">
        <title>Complete genome sequence of Enterobacter aerogenes KCTC 2190.</title>
        <authorList>
            <person name="Shin S.H."/>
            <person name="Kim S."/>
            <person name="Kim J.Y."/>
            <person name="Lee S."/>
            <person name="Um Y."/>
            <person name="Oh M.K."/>
            <person name="Kim Y.R."/>
            <person name="Lee J."/>
            <person name="Yang K.S."/>
        </authorList>
    </citation>
    <scope>NUCLEOTIDE SEQUENCE [LARGE SCALE GENOMIC DNA]</scope>
    <source>
        <strain evidence="7 8">KCTC 2190</strain>
    </source>
</reference>
<dbReference type="Gene3D" id="2.60.40.1090">
    <property type="entry name" value="Fimbrial-type adhesion domain"/>
    <property type="match status" value="1"/>
</dbReference>
<dbReference type="InterPro" id="IPR036937">
    <property type="entry name" value="Adhesion_dom_fimbrial_sf"/>
</dbReference>
<dbReference type="HOGENOM" id="CLU_066608_0_1_6"/>
<dbReference type="EMBL" id="CP002824">
    <property type="protein sequence ID" value="AEG95452.1"/>
    <property type="molecule type" value="Genomic_DNA"/>
</dbReference>
<dbReference type="AlphaFoldDB" id="A0A0H3FRH2"/>
<dbReference type="RefSeq" id="WP_015369834.1">
    <property type="nucleotide sequence ID" value="NC_015663.1"/>
</dbReference>
<dbReference type="OrthoDB" id="5591224at2"/>
<feature type="signal peptide" evidence="5">
    <location>
        <begin position="1"/>
        <end position="22"/>
    </location>
</feature>
<dbReference type="InterPro" id="IPR008966">
    <property type="entry name" value="Adhesion_dom_sf"/>
</dbReference>
<evidence type="ECO:0000256" key="5">
    <source>
        <dbReference type="SAM" id="SignalP"/>
    </source>
</evidence>
<evidence type="ECO:0000313" key="7">
    <source>
        <dbReference type="EMBL" id="AEG95452.1"/>
    </source>
</evidence>
<evidence type="ECO:0000256" key="1">
    <source>
        <dbReference type="ARBA" id="ARBA00004561"/>
    </source>
</evidence>
<evidence type="ECO:0000256" key="4">
    <source>
        <dbReference type="ARBA" id="ARBA00023263"/>
    </source>
</evidence>
<dbReference type="Pfam" id="PF00419">
    <property type="entry name" value="Fimbrial"/>
    <property type="match status" value="1"/>
</dbReference>
<keyword evidence="3 5" id="KW-0732">Signal</keyword>
<dbReference type="GO" id="GO:0009289">
    <property type="term" value="C:pilus"/>
    <property type="evidence" value="ECO:0007669"/>
    <property type="project" value="UniProtKB-SubCell"/>
</dbReference>
<evidence type="ECO:0000256" key="2">
    <source>
        <dbReference type="ARBA" id="ARBA00006671"/>
    </source>
</evidence>
<dbReference type="KEGG" id="eae:EAE_02585"/>
<protein>
    <submittedName>
        <fullName evidence="7">Putative minor fimbrial subunit PmfE</fullName>
    </submittedName>
</protein>
<dbReference type="InterPro" id="IPR050263">
    <property type="entry name" value="Bact_Fimbrial_Adh_Pro"/>
</dbReference>
<accession>A0A0H3FRH2</accession>
<name>A0A0H3FRH2_KLEAK</name>
<evidence type="ECO:0000259" key="6">
    <source>
        <dbReference type="Pfam" id="PF00419"/>
    </source>
</evidence>
<dbReference type="eggNOG" id="COG3539">
    <property type="taxonomic scope" value="Bacteria"/>
</dbReference>
<comment type="subcellular location">
    <subcellularLocation>
        <location evidence="1">Fimbrium</location>
    </subcellularLocation>
</comment>
<organism evidence="7 8">
    <name type="scientific">Klebsiella aerogenes (strain ATCC 13048 / DSM 30053 / CCUG 1429 / JCM 1235 / KCTC 2190 / NBRC 13534 / NCIMB 10102 / NCTC 10006 / CDC 819-56)</name>
    <name type="common">Enterobacter aerogenes</name>
    <dbReference type="NCBI Taxonomy" id="1028307"/>
    <lineage>
        <taxon>Bacteria</taxon>
        <taxon>Pseudomonadati</taxon>
        <taxon>Pseudomonadota</taxon>
        <taxon>Gammaproteobacteria</taxon>
        <taxon>Enterobacterales</taxon>
        <taxon>Enterobacteriaceae</taxon>
        <taxon>Klebsiella/Raoultella group</taxon>
        <taxon>Klebsiella</taxon>
    </lineage>
</organism>
<feature type="chain" id="PRO_5002609291" evidence="5">
    <location>
        <begin position="23"/>
        <end position="354"/>
    </location>
</feature>
<dbReference type="SUPFAM" id="SSF49401">
    <property type="entry name" value="Bacterial adhesins"/>
    <property type="match status" value="1"/>
</dbReference>
<proteinExistence type="inferred from homology"/>
<feature type="domain" description="Fimbrial-type adhesion" evidence="6">
    <location>
        <begin position="204"/>
        <end position="354"/>
    </location>
</feature>
<sequence>MSVLHKALLWVVLAGCPLAGQAFTLGEGEPQGGSPHQYDIELNSLDVSKNHEGGRTDPFTWNLGSWYVVDFHCEQADISRQPIYYTTTTTMPPSNQGANRFRLNDYLDVEVKVWVAGRYNDYVQAPFTNFSNRYNDHNCKKRKGYERATNIESGSKGKVTFIVTKPIINGINITSQSLVEVAGRLGSAGPTPTTPISRVVIKSGLITVPDKCIFNRGDKISIEFGDLPGSAARLNGTNYSKSIPIHVVCEGGSFDQGALNINLGVQTTTASGTAGFNDHLLGTLSGGQKRDDLGIVIKDASGGTVVPNQFYNVKGFYQNQGDWNLTAAPVAKPGVGSVKEGEFEASATVVAQFQ</sequence>